<dbReference type="RefSeq" id="WP_166192242.1">
    <property type="nucleotide sequence ID" value="NZ_JAAOIV010000001.1"/>
</dbReference>
<feature type="transmembrane region" description="Helical" evidence="1">
    <location>
        <begin position="15"/>
        <end position="38"/>
    </location>
</feature>
<accession>A0A967E959</accession>
<name>A0A967E959_9MICO</name>
<evidence type="ECO:0000313" key="2">
    <source>
        <dbReference type="EMBL" id="NHN54529.1"/>
    </source>
</evidence>
<gene>
    <name evidence="2" type="ORF">G9U51_01885</name>
</gene>
<organism evidence="2 3">
    <name type="scientific">Metallococcus carri</name>
    <dbReference type="NCBI Taxonomy" id="1656884"/>
    <lineage>
        <taxon>Bacteria</taxon>
        <taxon>Bacillati</taxon>
        <taxon>Actinomycetota</taxon>
        <taxon>Actinomycetes</taxon>
        <taxon>Micrococcales</taxon>
        <taxon>Dermacoccaceae</taxon>
        <taxon>Metallococcus</taxon>
    </lineage>
</organism>
<dbReference type="EMBL" id="JAAOIV010000001">
    <property type="protein sequence ID" value="NHN54529.1"/>
    <property type="molecule type" value="Genomic_DNA"/>
</dbReference>
<sequence>MPTEPADSAPSLGSWRAAAAVTAVHAVGLLVVAVDAVIGMGGSADRGRALSFALTVVVLAACAGALAWALAGQRAFARTPTLLWHGFALLAAFTLTTSGAPALGILIGLTALLGLVLALRLPRPQL</sequence>
<feature type="transmembrane region" description="Helical" evidence="1">
    <location>
        <begin position="91"/>
        <end position="119"/>
    </location>
</feature>
<evidence type="ECO:0000256" key="1">
    <source>
        <dbReference type="SAM" id="Phobius"/>
    </source>
</evidence>
<keyword evidence="1" id="KW-1133">Transmembrane helix</keyword>
<protein>
    <submittedName>
        <fullName evidence="2">Uncharacterized protein</fullName>
    </submittedName>
</protein>
<keyword evidence="1" id="KW-0472">Membrane</keyword>
<dbReference type="Proteomes" id="UP000744769">
    <property type="component" value="Unassembled WGS sequence"/>
</dbReference>
<keyword evidence="3" id="KW-1185">Reference proteome</keyword>
<keyword evidence="1" id="KW-0812">Transmembrane</keyword>
<reference evidence="2" key="1">
    <citation type="submission" date="2020-03" db="EMBL/GenBank/DDBJ databases">
        <title>Draft sequencing of Calidifontibacter sp. DB0510.</title>
        <authorList>
            <person name="Kim D.-U."/>
        </authorList>
    </citation>
    <scope>NUCLEOTIDE SEQUENCE</scope>
    <source>
        <strain evidence="2">DB0510</strain>
    </source>
</reference>
<evidence type="ECO:0000313" key="3">
    <source>
        <dbReference type="Proteomes" id="UP000744769"/>
    </source>
</evidence>
<proteinExistence type="predicted"/>
<feature type="transmembrane region" description="Helical" evidence="1">
    <location>
        <begin position="50"/>
        <end position="71"/>
    </location>
</feature>
<dbReference type="AlphaFoldDB" id="A0A967E959"/>
<comment type="caution">
    <text evidence="2">The sequence shown here is derived from an EMBL/GenBank/DDBJ whole genome shotgun (WGS) entry which is preliminary data.</text>
</comment>